<dbReference type="STRING" id="361279.SAMN05421663_104262"/>
<keyword evidence="7" id="KW-1185">Reference proteome</keyword>
<evidence type="ECO:0000313" key="6">
    <source>
        <dbReference type="EMBL" id="SDC83568.1"/>
    </source>
</evidence>
<evidence type="ECO:0000313" key="7">
    <source>
        <dbReference type="Proteomes" id="UP000198666"/>
    </source>
</evidence>
<sequence>MRPITIADVAKQANVSKSTVSQYLNKRYEYMSDKTRKNIESAIEKLNYQPNIVARSLKQKSTFTVGVIVANILHTFSTHVIRAVENFFHDKGFQIIVCNADDEPVKEKKYIEMLRAKQVDGIIIFPTGGNLDLYERMLRDEFPIVFMDRTIKDMDIATVMLDNHLASKLAVDHFADKGYEHIAILTTSVIRNISPRVERIEGYRNAMAARGLEVNAEYIKTADLDRIALALNELFHLEKPPQALLAGNDIVLIEILKYIKEQGLRIPEDVGVIGIDEVPFANFFTPPITTVSQPAIDMARKAVDLLLQQMNNDLEEKDKSVIRLKPSLLERKSCITIK</sequence>
<dbReference type="GO" id="GO:0003700">
    <property type="term" value="F:DNA-binding transcription factor activity"/>
    <property type="evidence" value="ECO:0007669"/>
    <property type="project" value="TreeGrafter"/>
</dbReference>
<dbReference type="PROSITE" id="PS00356">
    <property type="entry name" value="HTH_LACI_1"/>
    <property type="match status" value="1"/>
</dbReference>
<dbReference type="InterPro" id="IPR046335">
    <property type="entry name" value="LacI/GalR-like_sensor"/>
</dbReference>
<accession>A0A1G6PU45</accession>
<evidence type="ECO:0000256" key="2">
    <source>
        <dbReference type="ARBA" id="ARBA00023015"/>
    </source>
</evidence>
<keyword evidence="4" id="KW-0804">Transcription</keyword>
<dbReference type="CDD" id="cd01392">
    <property type="entry name" value="HTH_LacI"/>
    <property type="match status" value="1"/>
</dbReference>
<dbReference type="CDD" id="cd19977">
    <property type="entry name" value="PBP1_EndR-like"/>
    <property type="match status" value="1"/>
</dbReference>
<dbReference type="SUPFAM" id="SSF47413">
    <property type="entry name" value="lambda repressor-like DNA-binding domains"/>
    <property type="match status" value="1"/>
</dbReference>
<dbReference type="SMART" id="SM00354">
    <property type="entry name" value="HTH_LACI"/>
    <property type="match status" value="1"/>
</dbReference>
<dbReference type="InterPro" id="IPR028082">
    <property type="entry name" value="Peripla_BP_I"/>
</dbReference>
<dbReference type="GO" id="GO:0000976">
    <property type="term" value="F:transcription cis-regulatory region binding"/>
    <property type="evidence" value="ECO:0007669"/>
    <property type="project" value="TreeGrafter"/>
</dbReference>
<dbReference type="Gene3D" id="3.40.50.2300">
    <property type="match status" value="2"/>
</dbReference>
<dbReference type="SUPFAM" id="SSF53822">
    <property type="entry name" value="Periplasmic binding protein-like I"/>
    <property type="match status" value="1"/>
</dbReference>
<dbReference type="PANTHER" id="PTHR30146">
    <property type="entry name" value="LACI-RELATED TRANSCRIPTIONAL REPRESSOR"/>
    <property type="match status" value="1"/>
</dbReference>
<dbReference type="InterPro" id="IPR010982">
    <property type="entry name" value="Lambda_DNA-bd_dom_sf"/>
</dbReference>
<organism evidence="6 7">
    <name type="scientific">Terribacillus halophilus</name>
    <dbReference type="NCBI Taxonomy" id="361279"/>
    <lineage>
        <taxon>Bacteria</taxon>
        <taxon>Bacillati</taxon>
        <taxon>Bacillota</taxon>
        <taxon>Bacilli</taxon>
        <taxon>Bacillales</taxon>
        <taxon>Bacillaceae</taxon>
        <taxon>Terribacillus</taxon>
    </lineage>
</organism>
<keyword evidence="3" id="KW-0238">DNA-binding</keyword>
<dbReference type="Pfam" id="PF00356">
    <property type="entry name" value="LacI"/>
    <property type="match status" value="1"/>
</dbReference>
<evidence type="ECO:0000256" key="3">
    <source>
        <dbReference type="ARBA" id="ARBA00023125"/>
    </source>
</evidence>
<dbReference type="EMBL" id="FMZB01000004">
    <property type="protein sequence ID" value="SDC83568.1"/>
    <property type="molecule type" value="Genomic_DNA"/>
</dbReference>
<keyword evidence="1" id="KW-0678">Repressor</keyword>
<evidence type="ECO:0000256" key="4">
    <source>
        <dbReference type="ARBA" id="ARBA00023163"/>
    </source>
</evidence>
<reference evidence="7" key="1">
    <citation type="submission" date="2016-10" db="EMBL/GenBank/DDBJ databases">
        <authorList>
            <person name="Varghese N."/>
            <person name="Submissions S."/>
        </authorList>
    </citation>
    <scope>NUCLEOTIDE SEQUENCE [LARGE SCALE GENOMIC DNA]</scope>
    <source>
        <strain evidence="7">DSM 21620</strain>
    </source>
</reference>
<name>A0A1G6PU45_9BACI</name>
<dbReference type="Proteomes" id="UP000198666">
    <property type="component" value="Unassembled WGS sequence"/>
</dbReference>
<keyword evidence="2" id="KW-0805">Transcription regulation</keyword>
<evidence type="ECO:0000259" key="5">
    <source>
        <dbReference type="PROSITE" id="PS50932"/>
    </source>
</evidence>
<proteinExistence type="predicted"/>
<dbReference type="OrthoDB" id="1639518at2"/>
<protein>
    <submittedName>
        <fullName evidence="6">LacI family transcriptional regulator, kdg operon repressor</fullName>
    </submittedName>
</protein>
<evidence type="ECO:0000256" key="1">
    <source>
        <dbReference type="ARBA" id="ARBA00022491"/>
    </source>
</evidence>
<dbReference type="Pfam" id="PF13377">
    <property type="entry name" value="Peripla_BP_3"/>
    <property type="match status" value="1"/>
</dbReference>
<dbReference type="AlphaFoldDB" id="A0A1G6PU45"/>
<feature type="domain" description="HTH lacI-type" evidence="5">
    <location>
        <begin position="4"/>
        <end position="59"/>
    </location>
</feature>
<dbReference type="InterPro" id="IPR000843">
    <property type="entry name" value="HTH_LacI"/>
</dbReference>
<dbReference type="Gene3D" id="1.10.260.40">
    <property type="entry name" value="lambda repressor-like DNA-binding domains"/>
    <property type="match status" value="1"/>
</dbReference>
<dbReference type="RefSeq" id="WP_093727044.1">
    <property type="nucleotide sequence ID" value="NZ_FMZB01000004.1"/>
</dbReference>
<dbReference type="PANTHER" id="PTHR30146:SF148">
    <property type="entry name" value="HTH-TYPE TRANSCRIPTIONAL REPRESSOR PURR-RELATED"/>
    <property type="match status" value="1"/>
</dbReference>
<gene>
    <name evidence="6" type="ORF">SAMN05421663_104262</name>
</gene>
<dbReference type="PROSITE" id="PS50932">
    <property type="entry name" value="HTH_LACI_2"/>
    <property type="match status" value="1"/>
</dbReference>